<protein>
    <submittedName>
        <fullName evidence="7">TetR family transcriptional regulator</fullName>
    </submittedName>
</protein>
<evidence type="ECO:0000256" key="1">
    <source>
        <dbReference type="ARBA" id="ARBA00023015"/>
    </source>
</evidence>
<dbReference type="PANTHER" id="PTHR30055:SF234">
    <property type="entry name" value="HTH-TYPE TRANSCRIPTIONAL REGULATOR BETI"/>
    <property type="match status" value="1"/>
</dbReference>
<keyword evidence="2 4" id="KW-0238">DNA-binding</keyword>
<keyword evidence="1" id="KW-0805">Transcription regulation</keyword>
<feature type="DNA-binding region" description="H-T-H motif" evidence="4">
    <location>
        <begin position="45"/>
        <end position="64"/>
    </location>
</feature>
<sequence length="206" mass="21934">MGAEVSPNGAPRRRTGRRVGPTVSHQLILEIARGQFAERGYEGTTVRTIAQEAGVDSALVHHFFLTKEGLFEAAVRGALQPPDLVERVMKGPRGQVGRRTVELFFSHWDEPGSAARLGGILRSMTANDMAADAVRNFLGDQVILPLAQALGHSQPELRAAMVGSHLIGLATTRYVYRVPAIAELTAAGLAAGTGKAIQTYLTGVLA</sequence>
<evidence type="ECO:0000256" key="5">
    <source>
        <dbReference type="SAM" id="MobiDB-lite"/>
    </source>
</evidence>
<accession>A0A3N9XEP8</accession>
<gene>
    <name evidence="7" type="ORF">DDE19_30770</name>
</gene>
<dbReference type="PRINTS" id="PR00455">
    <property type="entry name" value="HTHTETR"/>
</dbReference>
<dbReference type="PANTHER" id="PTHR30055">
    <property type="entry name" value="HTH-TYPE TRANSCRIPTIONAL REGULATOR RUTR"/>
    <property type="match status" value="1"/>
</dbReference>
<dbReference type="OrthoDB" id="3210235at2"/>
<dbReference type="InterPro" id="IPR041678">
    <property type="entry name" value="TetR_C_16"/>
</dbReference>
<dbReference type="Pfam" id="PF00440">
    <property type="entry name" value="TetR_N"/>
    <property type="match status" value="1"/>
</dbReference>
<dbReference type="InterPro" id="IPR050109">
    <property type="entry name" value="HTH-type_TetR-like_transc_reg"/>
</dbReference>
<dbReference type="GO" id="GO:0000976">
    <property type="term" value="F:transcription cis-regulatory region binding"/>
    <property type="evidence" value="ECO:0007669"/>
    <property type="project" value="TreeGrafter"/>
</dbReference>
<dbReference type="InterPro" id="IPR001647">
    <property type="entry name" value="HTH_TetR"/>
</dbReference>
<dbReference type="GO" id="GO:0003700">
    <property type="term" value="F:DNA-binding transcription factor activity"/>
    <property type="evidence" value="ECO:0007669"/>
    <property type="project" value="TreeGrafter"/>
</dbReference>
<evidence type="ECO:0000313" key="7">
    <source>
        <dbReference type="EMBL" id="RQX11420.1"/>
    </source>
</evidence>
<dbReference type="Gene3D" id="1.10.357.10">
    <property type="entry name" value="Tetracycline Repressor, domain 2"/>
    <property type="match status" value="1"/>
</dbReference>
<evidence type="ECO:0000256" key="4">
    <source>
        <dbReference type="PROSITE-ProRule" id="PRU00335"/>
    </source>
</evidence>
<organism evidence="7 8">
    <name type="scientific">Micromonospora ureilytica</name>
    <dbReference type="NCBI Taxonomy" id="709868"/>
    <lineage>
        <taxon>Bacteria</taxon>
        <taxon>Bacillati</taxon>
        <taxon>Actinomycetota</taxon>
        <taxon>Actinomycetes</taxon>
        <taxon>Micromonosporales</taxon>
        <taxon>Micromonosporaceae</taxon>
        <taxon>Micromonospora</taxon>
    </lineage>
</organism>
<dbReference type="InterPro" id="IPR009057">
    <property type="entry name" value="Homeodomain-like_sf"/>
</dbReference>
<dbReference type="EMBL" id="QDGB01000371">
    <property type="protein sequence ID" value="RQX11420.1"/>
    <property type="molecule type" value="Genomic_DNA"/>
</dbReference>
<evidence type="ECO:0000256" key="2">
    <source>
        <dbReference type="ARBA" id="ARBA00023125"/>
    </source>
</evidence>
<feature type="region of interest" description="Disordered" evidence="5">
    <location>
        <begin position="1"/>
        <end position="21"/>
    </location>
</feature>
<evidence type="ECO:0000259" key="6">
    <source>
        <dbReference type="PROSITE" id="PS50977"/>
    </source>
</evidence>
<evidence type="ECO:0000313" key="8">
    <source>
        <dbReference type="Proteomes" id="UP000278981"/>
    </source>
</evidence>
<dbReference type="Pfam" id="PF17920">
    <property type="entry name" value="TetR_C_16"/>
    <property type="match status" value="1"/>
</dbReference>
<evidence type="ECO:0000256" key="3">
    <source>
        <dbReference type="ARBA" id="ARBA00023163"/>
    </source>
</evidence>
<keyword evidence="3" id="KW-0804">Transcription</keyword>
<dbReference type="PROSITE" id="PS50977">
    <property type="entry name" value="HTH_TETR_2"/>
    <property type="match status" value="1"/>
</dbReference>
<dbReference type="AlphaFoldDB" id="A0A3N9XEP8"/>
<name>A0A3N9XEP8_9ACTN</name>
<dbReference type="SUPFAM" id="SSF48498">
    <property type="entry name" value="Tetracyclin repressor-like, C-terminal domain"/>
    <property type="match status" value="1"/>
</dbReference>
<dbReference type="Gene3D" id="1.10.10.60">
    <property type="entry name" value="Homeodomain-like"/>
    <property type="match status" value="1"/>
</dbReference>
<comment type="caution">
    <text evidence="7">The sequence shown here is derived from an EMBL/GenBank/DDBJ whole genome shotgun (WGS) entry which is preliminary data.</text>
</comment>
<dbReference type="SUPFAM" id="SSF46689">
    <property type="entry name" value="Homeodomain-like"/>
    <property type="match status" value="1"/>
</dbReference>
<proteinExistence type="predicted"/>
<reference evidence="7 8" key="1">
    <citation type="submission" date="2018-04" db="EMBL/GenBank/DDBJ databases">
        <title>Micromonosporas from Atacama Desert.</title>
        <authorList>
            <person name="Carro L."/>
            <person name="Klenk H.-P."/>
            <person name="Goodfellow M."/>
        </authorList>
    </citation>
    <scope>NUCLEOTIDE SEQUENCE [LARGE SCALE GENOMIC DNA]</scope>
    <source>
        <strain evidence="7 8">LB19</strain>
    </source>
</reference>
<feature type="domain" description="HTH tetR-type" evidence="6">
    <location>
        <begin position="22"/>
        <end position="82"/>
    </location>
</feature>
<dbReference type="Proteomes" id="UP000278981">
    <property type="component" value="Unassembled WGS sequence"/>
</dbReference>
<dbReference type="InterPro" id="IPR036271">
    <property type="entry name" value="Tet_transcr_reg_TetR-rel_C_sf"/>
</dbReference>